<dbReference type="GeneID" id="70290123"/>
<evidence type="ECO:0000256" key="2">
    <source>
        <dbReference type="ARBA" id="ARBA00022692"/>
    </source>
</evidence>
<dbReference type="PANTHER" id="PTHR11040:SF44">
    <property type="entry name" value="PROTEIN ZNTC-RELATED"/>
    <property type="match status" value="1"/>
</dbReference>
<dbReference type="GO" id="GO:0005385">
    <property type="term" value="F:zinc ion transmembrane transporter activity"/>
    <property type="evidence" value="ECO:0007669"/>
    <property type="project" value="TreeGrafter"/>
</dbReference>
<keyword evidence="3 5" id="KW-1133">Transmembrane helix</keyword>
<dbReference type="PANTHER" id="PTHR11040">
    <property type="entry name" value="ZINC/IRON TRANSPORTER"/>
    <property type="match status" value="1"/>
</dbReference>
<dbReference type="AlphaFoldDB" id="A0A9P7ZEK3"/>
<proteinExistence type="predicted"/>
<organism evidence="6 7">
    <name type="scientific">Emericellopsis atlantica</name>
    <dbReference type="NCBI Taxonomy" id="2614577"/>
    <lineage>
        <taxon>Eukaryota</taxon>
        <taxon>Fungi</taxon>
        <taxon>Dikarya</taxon>
        <taxon>Ascomycota</taxon>
        <taxon>Pezizomycotina</taxon>
        <taxon>Sordariomycetes</taxon>
        <taxon>Hypocreomycetidae</taxon>
        <taxon>Hypocreales</taxon>
        <taxon>Bionectriaceae</taxon>
        <taxon>Emericellopsis</taxon>
    </lineage>
</organism>
<evidence type="ECO:0000313" key="6">
    <source>
        <dbReference type="EMBL" id="KAG9250699.1"/>
    </source>
</evidence>
<feature type="transmembrane region" description="Helical" evidence="5">
    <location>
        <begin position="67"/>
        <end position="89"/>
    </location>
</feature>
<dbReference type="Proteomes" id="UP000887229">
    <property type="component" value="Unassembled WGS sequence"/>
</dbReference>
<sequence length="93" mass="9637">MALIFSLTTPLGMAIGIGVLQSFNGNDPTTIIVIGSFDAVSAGILIWIGVAEMLASDWIYDGPMGNAGLLQTCVALFGLVAGMALMSFLGRWA</sequence>
<dbReference type="Pfam" id="PF02535">
    <property type="entry name" value="Zip"/>
    <property type="match status" value="1"/>
</dbReference>
<keyword evidence="4 5" id="KW-0472">Membrane</keyword>
<evidence type="ECO:0000313" key="7">
    <source>
        <dbReference type="Proteomes" id="UP000887229"/>
    </source>
</evidence>
<comment type="caution">
    <text evidence="6">The sequence shown here is derived from an EMBL/GenBank/DDBJ whole genome shotgun (WGS) entry which is preliminary data.</text>
</comment>
<dbReference type="RefSeq" id="XP_046114623.1">
    <property type="nucleotide sequence ID" value="XM_046259220.1"/>
</dbReference>
<keyword evidence="7" id="KW-1185">Reference proteome</keyword>
<evidence type="ECO:0000256" key="5">
    <source>
        <dbReference type="SAM" id="Phobius"/>
    </source>
</evidence>
<evidence type="ECO:0000256" key="3">
    <source>
        <dbReference type="ARBA" id="ARBA00022989"/>
    </source>
</evidence>
<accession>A0A9P7ZEK3</accession>
<protein>
    <submittedName>
        <fullName evidence="6">Uncharacterized protein</fullName>
    </submittedName>
</protein>
<dbReference type="InterPro" id="IPR003689">
    <property type="entry name" value="ZIP"/>
</dbReference>
<reference evidence="6" key="1">
    <citation type="journal article" date="2021" name="IMA Fungus">
        <title>Genomic characterization of three marine fungi, including Emericellopsis atlantica sp. nov. with signatures of a generalist lifestyle and marine biomass degradation.</title>
        <authorList>
            <person name="Hagestad O.C."/>
            <person name="Hou L."/>
            <person name="Andersen J.H."/>
            <person name="Hansen E.H."/>
            <person name="Altermark B."/>
            <person name="Li C."/>
            <person name="Kuhnert E."/>
            <person name="Cox R.J."/>
            <person name="Crous P.W."/>
            <person name="Spatafora J.W."/>
            <person name="Lail K."/>
            <person name="Amirebrahimi M."/>
            <person name="Lipzen A."/>
            <person name="Pangilinan J."/>
            <person name="Andreopoulos W."/>
            <person name="Hayes R.D."/>
            <person name="Ng V."/>
            <person name="Grigoriev I.V."/>
            <person name="Jackson S.A."/>
            <person name="Sutton T.D.S."/>
            <person name="Dobson A.D.W."/>
            <person name="Rama T."/>
        </authorList>
    </citation>
    <scope>NUCLEOTIDE SEQUENCE</scope>
    <source>
        <strain evidence="6">TS7</strain>
    </source>
</reference>
<dbReference type="OrthoDB" id="448280at2759"/>
<dbReference type="GO" id="GO:0005886">
    <property type="term" value="C:plasma membrane"/>
    <property type="evidence" value="ECO:0007669"/>
    <property type="project" value="TreeGrafter"/>
</dbReference>
<name>A0A9P7ZEK3_9HYPO</name>
<dbReference type="EMBL" id="MU251274">
    <property type="protein sequence ID" value="KAG9250699.1"/>
    <property type="molecule type" value="Genomic_DNA"/>
</dbReference>
<gene>
    <name evidence="6" type="ORF">F5Z01DRAFT_343721</name>
</gene>
<evidence type="ECO:0000256" key="1">
    <source>
        <dbReference type="ARBA" id="ARBA00004141"/>
    </source>
</evidence>
<evidence type="ECO:0000256" key="4">
    <source>
        <dbReference type="ARBA" id="ARBA00023136"/>
    </source>
</evidence>
<keyword evidence="2 5" id="KW-0812">Transmembrane</keyword>
<comment type="subcellular location">
    <subcellularLocation>
        <location evidence="1">Membrane</location>
        <topology evidence="1">Multi-pass membrane protein</topology>
    </subcellularLocation>
</comment>
<feature type="transmembrane region" description="Helical" evidence="5">
    <location>
        <begin position="30"/>
        <end position="55"/>
    </location>
</feature>